<dbReference type="Gene3D" id="3.10.20.370">
    <property type="match status" value="1"/>
</dbReference>
<feature type="region of interest" description="Disordered" evidence="7">
    <location>
        <begin position="527"/>
        <end position="587"/>
    </location>
</feature>
<proteinExistence type="predicted"/>
<evidence type="ECO:0000256" key="1">
    <source>
        <dbReference type="ARBA" id="ARBA00022679"/>
    </source>
</evidence>
<keyword evidence="5" id="KW-0378">Hydrolase</keyword>
<evidence type="ECO:0000256" key="3">
    <source>
        <dbReference type="ARBA" id="ARBA00022722"/>
    </source>
</evidence>
<keyword evidence="4" id="KW-0255">Endonuclease</keyword>
<reference evidence="10 11" key="1">
    <citation type="journal article" date="2017" name="PLoS Biol.">
        <title>The sea cucumber genome provides insights into morphological evolution and visceral regeneration.</title>
        <authorList>
            <person name="Zhang X."/>
            <person name="Sun L."/>
            <person name="Yuan J."/>
            <person name="Sun Y."/>
            <person name="Gao Y."/>
            <person name="Zhang L."/>
            <person name="Li S."/>
            <person name="Dai H."/>
            <person name="Hamel J.F."/>
            <person name="Liu C."/>
            <person name="Yu Y."/>
            <person name="Liu S."/>
            <person name="Lin W."/>
            <person name="Guo K."/>
            <person name="Jin S."/>
            <person name="Xu P."/>
            <person name="Storey K.B."/>
            <person name="Huan P."/>
            <person name="Zhang T."/>
            <person name="Zhou Y."/>
            <person name="Zhang J."/>
            <person name="Lin C."/>
            <person name="Li X."/>
            <person name="Xing L."/>
            <person name="Huo D."/>
            <person name="Sun M."/>
            <person name="Wang L."/>
            <person name="Mercier A."/>
            <person name="Li F."/>
            <person name="Yang H."/>
            <person name="Xiang J."/>
        </authorList>
    </citation>
    <scope>NUCLEOTIDE SEQUENCE [LARGE SCALE GENOMIC DNA]</scope>
    <source>
        <strain evidence="10">Shaxun</strain>
        <tissue evidence="10">Muscle</tissue>
    </source>
</reference>
<keyword evidence="6" id="KW-0695">RNA-directed DNA polymerase</keyword>
<dbReference type="GO" id="GO:0016787">
    <property type="term" value="F:hydrolase activity"/>
    <property type="evidence" value="ECO:0007669"/>
    <property type="project" value="UniProtKB-KW"/>
</dbReference>
<dbReference type="Gene3D" id="3.10.10.10">
    <property type="entry name" value="HIV Type 1 Reverse Transcriptase, subunit A, domain 1"/>
    <property type="match status" value="1"/>
</dbReference>
<sequence>MLPIPRIEEALDALKGANYFCSLDLAHGYHQVPVSESDIEKTAFRVDASLLGFGAVLSQQQETGRVVIAYASRGLKLDEKQMSNYSSMKLELMALHWAITVKFRDLLLGAEFVVYTDNNPLSYLKTSAKLGAVETRWAAELSQFHFDIAYRSGKSNVNADSLSRKEFHGEEPVSARFGEIVAVAGDLHTMSTSGITLPNEVKERIQERTQEVWQQELHSLPERVQPSSTFPLPSMSTEGIARLQSTDPVVSRLRHYWDLKQKPTICKLMKESREARKLLREWERISEKDGILYRTITLKGQRVQQICLPLQLKDTVLNCVHDQTGHQGSEKTFKLARLRCHWIGMANDIVEYCRRCPRCTLAKSGPKIKTSMGSVVAKRPLEIEAQRRQEKHGQPAPNTSLPIGARVYTRNRKVKGRNKIQDFWDDIPHKVIYRPYPDGNVYVIEPLNGNGTTKTLHRRDILDSKELVQTLEPAGPSEEVPAVEALSQNSDDEVIDSAWWVENVNPDAQQPCSRNDSNKSIEIATAPMPDADEANTTADVDHEVPSDSVDMNSYVNEKDLGNNTLRRSSRSNAGVHSNPSKLPRSAIQQEVRTSLLTQLF</sequence>
<dbReference type="EMBL" id="MRZV01000002">
    <property type="protein sequence ID" value="PIK62966.1"/>
    <property type="molecule type" value="Genomic_DNA"/>
</dbReference>
<feature type="domain" description="Reverse transcriptase RNase H-like" evidence="8">
    <location>
        <begin position="42"/>
        <end position="144"/>
    </location>
</feature>
<evidence type="ECO:0000256" key="7">
    <source>
        <dbReference type="SAM" id="MobiDB-lite"/>
    </source>
</evidence>
<dbReference type="PANTHER" id="PTHR37984">
    <property type="entry name" value="PROTEIN CBG26694"/>
    <property type="match status" value="1"/>
</dbReference>
<keyword evidence="2" id="KW-0548">Nucleotidyltransferase</keyword>
<dbReference type="InterPro" id="IPR043128">
    <property type="entry name" value="Rev_trsase/Diguanyl_cyclase"/>
</dbReference>
<comment type="caution">
    <text evidence="10">The sequence shown here is derived from an EMBL/GenBank/DDBJ whole genome shotgun (WGS) entry which is preliminary data.</text>
</comment>
<feature type="compositionally biased region" description="Polar residues" evidence="7">
    <location>
        <begin position="549"/>
        <end position="587"/>
    </location>
</feature>
<dbReference type="Gene3D" id="3.30.70.270">
    <property type="match status" value="1"/>
</dbReference>
<accession>A0A2G8LRR3</accession>
<evidence type="ECO:0000256" key="2">
    <source>
        <dbReference type="ARBA" id="ARBA00022695"/>
    </source>
</evidence>
<dbReference type="Pfam" id="PF17921">
    <property type="entry name" value="Integrase_H2C2"/>
    <property type="match status" value="1"/>
</dbReference>
<dbReference type="CDD" id="cd09274">
    <property type="entry name" value="RNase_HI_RT_Ty3"/>
    <property type="match status" value="1"/>
</dbReference>
<name>A0A2G8LRR3_STIJA</name>
<evidence type="ECO:0000259" key="9">
    <source>
        <dbReference type="Pfam" id="PF17921"/>
    </source>
</evidence>
<dbReference type="AlphaFoldDB" id="A0A2G8LRR3"/>
<dbReference type="FunFam" id="1.10.340.70:FF:000001">
    <property type="entry name" value="Retrovirus-related Pol polyprotein from transposon gypsy-like Protein"/>
    <property type="match status" value="1"/>
</dbReference>
<protein>
    <submittedName>
        <fullName evidence="10">Pol polyprotein</fullName>
    </submittedName>
</protein>
<keyword evidence="1" id="KW-0808">Transferase</keyword>
<dbReference type="FunFam" id="3.10.20.370:FF:000001">
    <property type="entry name" value="Retrovirus-related Pol polyprotein from transposon 17.6-like protein"/>
    <property type="match status" value="1"/>
</dbReference>
<dbReference type="PANTHER" id="PTHR37984:SF15">
    <property type="entry name" value="INTEGRASE CATALYTIC DOMAIN-CONTAINING PROTEIN"/>
    <property type="match status" value="1"/>
</dbReference>
<dbReference type="GO" id="GO:0004519">
    <property type="term" value="F:endonuclease activity"/>
    <property type="evidence" value="ECO:0007669"/>
    <property type="project" value="UniProtKB-KW"/>
</dbReference>
<evidence type="ECO:0000256" key="5">
    <source>
        <dbReference type="ARBA" id="ARBA00022801"/>
    </source>
</evidence>
<evidence type="ECO:0000313" key="11">
    <source>
        <dbReference type="Proteomes" id="UP000230750"/>
    </source>
</evidence>
<dbReference type="Gene3D" id="1.10.340.70">
    <property type="match status" value="1"/>
</dbReference>
<keyword evidence="11" id="KW-1185">Reference proteome</keyword>
<dbReference type="SUPFAM" id="SSF56672">
    <property type="entry name" value="DNA/RNA polymerases"/>
    <property type="match status" value="1"/>
</dbReference>
<organism evidence="10 11">
    <name type="scientific">Stichopus japonicus</name>
    <name type="common">Sea cucumber</name>
    <dbReference type="NCBI Taxonomy" id="307972"/>
    <lineage>
        <taxon>Eukaryota</taxon>
        <taxon>Metazoa</taxon>
        <taxon>Echinodermata</taxon>
        <taxon>Eleutherozoa</taxon>
        <taxon>Echinozoa</taxon>
        <taxon>Holothuroidea</taxon>
        <taxon>Aspidochirotacea</taxon>
        <taxon>Aspidochirotida</taxon>
        <taxon>Stichopodidae</taxon>
        <taxon>Apostichopus</taxon>
    </lineage>
</organism>
<dbReference type="InterPro" id="IPR041373">
    <property type="entry name" value="RT_RNaseH"/>
</dbReference>
<dbReference type="Proteomes" id="UP000230750">
    <property type="component" value="Unassembled WGS sequence"/>
</dbReference>
<dbReference type="OrthoDB" id="10059114at2759"/>
<evidence type="ECO:0000256" key="6">
    <source>
        <dbReference type="ARBA" id="ARBA00022918"/>
    </source>
</evidence>
<gene>
    <name evidence="10" type="ORF">BSL78_00093</name>
</gene>
<dbReference type="InterPro" id="IPR050951">
    <property type="entry name" value="Retrovirus_Pol_polyprotein"/>
</dbReference>
<dbReference type="InterPro" id="IPR041588">
    <property type="entry name" value="Integrase_H2C2"/>
</dbReference>
<keyword evidence="3" id="KW-0540">Nuclease</keyword>
<feature type="domain" description="Integrase zinc-binding" evidence="9">
    <location>
        <begin position="309"/>
        <end position="364"/>
    </location>
</feature>
<evidence type="ECO:0000256" key="4">
    <source>
        <dbReference type="ARBA" id="ARBA00022759"/>
    </source>
</evidence>
<evidence type="ECO:0000313" key="10">
    <source>
        <dbReference type="EMBL" id="PIK62966.1"/>
    </source>
</evidence>
<evidence type="ECO:0000259" key="8">
    <source>
        <dbReference type="Pfam" id="PF17917"/>
    </source>
</evidence>
<dbReference type="STRING" id="307972.A0A2G8LRR3"/>
<dbReference type="Pfam" id="PF17917">
    <property type="entry name" value="RT_RNaseH"/>
    <property type="match status" value="1"/>
</dbReference>
<dbReference type="GO" id="GO:0003964">
    <property type="term" value="F:RNA-directed DNA polymerase activity"/>
    <property type="evidence" value="ECO:0007669"/>
    <property type="project" value="UniProtKB-KW"/>
</dbReference>
<dbReference type="InterPro" id="IPR043502">
    <property type="entry name" value="DNA/RNA_pol_sf"/>
</dbReference>